<dbReference type="AlphaFoldDB" id="A0A5P8ATQ4"/>
<evidence type="ECO:0000256" key="6">
    <source>
        <dbReference type="ARBA" id="ARBA00023237"/>
    </source>
</evidence>
<proteinExistence type="inferred from homology"/>
<keyword evidence="4" id="KW-0472">Membrane</keyword>
<gene>
    <name evidence="9" type="ORF">F9Y90_05115</name>
    <name evidence="10" type="ORF">F9Y91_05040</name>
    <name evidence="11" type="ORF">O5404_04355</name>
</gene>
<comment type="function">
    <text evidence="8">An outer membrane protein that may participate in pathogenesis. Some human Lyme disease patients have antibodies against this protein. The Mlp proteins probably undergo intragenic recombination, generating new alleles.</text>
</comment>
<name>A0A5P8ATQ4_9SPIR</name>
<organism evidence="9">
    <name type="scientific">Borrelia miyamotoi</name>
    <dbReference type="NCBI Taxonomy" id="47466"/>
    <lineage>
        <taxon>Bacteria</taxon>
        <taxon>Pseudomonadati</taxon>
        <taxon>Spirochaetota</taxon>
        <taxon>Spirochaetia</taxon>
        <taxon>Spirochaetales</taxon>
        <taxon>Borreliaceae</taxon>
        <taxon>Borrelia</taxon>
    </lineage>
</organism>
<evidence type="ECO:0000256" key="2">
    <source>
        <dbReference type="ARBA" id="ARBA00008380"/>
    </source>
</evidence>
<evidence type="ECO:0000256" key="1">
    <source>
        <dbReference type="ARBA" id="ARBA00004459"/>
    </source>
</evidence>
<keyword evidence="6" id="KW-0998">Cell outer membrane</keyword>
<dbReference type="RefSeq" id="WP_152301187.1">
    <property type="nucleotide sequence ID" value="NZ_CP044633.1"/>
</dbReference>
<geneLocation type="plasmid" evidence="9">
    <name>unnamed</name>
</geneLocation>
<evidence type="ECO:0000256" key="7">
    <source>
        <dbReference type="ARBA" id="ARBA00023288"/>
    </source>
</evidence>
<dbReference type="EMBL" id="CP044633">
    <property type="protein sequence ID" value="QFP42485.1"/>
    <property type="molecule type" value="Genomic_DNA"/>
</dbReference>
<evidence type="ECO:0000313" key="10">
    <source>
        <dbReference type="EMBL" id="QFP48594.1"/>
    </source>
</evidence>
<dbReference type="EMBL" id="CP114721">
    <property type="protein sequence ID" value="WAZ72267.1"/>
    <property type="molecule type" value="Genomic_DNA"/>
</dbReference>
<protein>
    <submittedName>
        <fullName evidence="9">Mlp family lipoprotein</fullName>
    </submittedName>
</protein>
<dbReference type="EMBL" id="CP044791">
    <property type="protein sequence ID" value="QFP48594.1"/>
    <property type="molecule type" value="Genomic_DNA"/>
</dbReference>
<keyword evidence="5" id="KW-0564">Palmitate</keyword>
<reference evidence="11" key="2">
    <citation type="submission" date="2022-12" db="EMBL/GenBank/DDBJ databases">
        <title>B. miyamotoi WGS.</title>
        <authorList>
            <person name="Gabriele M."/>
            <person name="Kuleshov K.V."/>
            <person name="Hepner S."/>
            <person name="Hoornstra D."/>
            <person name="Hovius J.W."/>
            <person name="Platonov A.E."/>
            <person name="Fingerle V."/>
            <person name="Strube C."/>
        </authorList>
    </citation>
    <scope>NUCLEOTIDE SEQUENCE</scope>
    <source>
        <strain evidence="11">ZStruIII14-9</strain>
        <plasmid evidence="11">pZSt-lp92</plasmid>
    </source>
</reference>
<dbReference type="Proteomes" id="UP001164513">
    <property type="component" value="Plasmid pZSt-lp92"/>
</dbReference>
<keyword evidence="7 9" id="KW-0449">Lipoprotein</keyword>
<evidence type="ECO:0000313" key="11">
    <source>
        <dbReference type="EMBL" id="WAZ72267.1"/>
    </source>
</evidence>
<evidence type="ECO:0000256" key="3">
    <source>
        <dbReference type="ARBA" id="ARBA00022729"/>
    </source>
</evidence>
<evidence type="ECO:0000256" key="8">
    <source>
        <dbReference type="ARBA" id="ARBA00046007"/>
    </source>
</evidence>
<evidence type="ECO:0000256" key="5">
    <source>
        <dbReference type="ARBA" id="ARBA00023139"/>
    </source>
</evidence>
<dbReference type="InterPro" id="IPR004983">
    <property type="entry name" value="Mlp"/>
</dbReference>
<keyword evidence="3" id="KW-0732">Signal</keyword>
<evidence type="ECO:0000256" key="4">
    <source>
        <dbReference type="ARBA" id="ARBA00023136"/>
    </source>
</evidence>
<evidence type="ECO:0000313" key="9">
    <source>
        <dbReference type="EMBL" id="QFP42485.1"/>
    </source>
</evidence>
<accession>A0A5P8ATQ4</accession>
<comment type="similarity">
    <text evidence="2">Belongs to the Multicopy lipoprotein (Mlp) family.</text>
</comment>
<dbReference type="GO" id="GO:0009279">
    <property type="term" value="C:cell outer membrane"/>
    <property type="evidence" value="ECO:0007669"/>
    <property type="project" value="UniProtKB-SubCell"/>
</dbReference>
<geneLocation type="plasmid" evidence="11 12">
    <name>pZSt-lp92</name>
</geneLocation>
<comment type="subcellular location">
    <subcellularLocation>
        <location evidence="1">Cell outer membrane</location>
        <topology evidence="1">Lipid-anchor</topology>
    </subcellularLocation>
</comment>
<keyword evidence="9" id="KW-0614">Plasmid</keyword>
<sequence>MIFFINYIILLSELLFYCCEGHNNFLETKTSGETKKEVIILTDYEQKKLDSLIKPFIQTLNKKIDQVIECKNRQVKCKIDFLTFSNWLSKDIKKQKELVNDFTIVYDFLEVKRKKHASNMTFDQYISNAIDNVHNKYSNHIYSFFIDSLNNILRENRGKGILLDRILNDIFRKTTNDEIFTRLKKEISENDSPNLQILLRWQS</sequence>
<evidence type="ECO:0000313" key="12">
    <source>
        <dbReference type="Proteomes" id="UP001164513"/>
    </source>
</evidence>
<dbReference type="Pfam" id="PF03304">
    <property type="entry name" value="Mlp"/>
    <property type="match status" value="1"/>
</dbReference>
<reference evidence="9" key="1">
    <citation type="submission" date="2019-10" db="EMBL/GenBank/DDBJ databases">
        <title>Whole genome sequencing of Borrelia miyamotoi strains isolated in Europe.</title>
        <authorList>
            <person name="Sprong H."/>
            <person name="Azagi T."/>
            <person name="Kuleshov K.V."/>
            <person name="Platonov A.E."/>
            <person name="Hoornstra D."/>
            <person name="Hovius J.W."/>
        </authorList>
    </citation>
    <scope>NUCLEOTIDE SEQUENCE</scope>
    <source>
        <strain evidence="10">NL-IR-1</strain>
        <strain evidence="9">NL-IR-2</strain>
        <plasmid evidence="9">unnamed</plasmid>
    </source>
</reference>